<feature type="domain" description="Alpha-L-rhamnosidase C-terminal" evidence="7">
    <location>
        <begin position="800"/>
        <end position="873"/>
    </location>
</feature>
<dbReference type="GO" id="GO:0016787">
    <property type="term" value="F:hydrolase activity"/>
    <property type="evidence" value="ECO:0007669"/>
    <property type="project" value="UniProtKB-KW"/>
</dbReference>
<dbReference type="RefSeq" id="WP_208849198.1">
    <property type="nucleotide sequence ID" value="NZ_JAGGDJ010000018.1"/>
</dbReference>
<keyword evidence="9" id="KW-1185">Reference proteome</keyword>
<dbReference type="Pfam" id="PF08531">
    <property type="entry name" value="Bac_rhamnosid_N"/>
    <property type="match status" value="1"/>
</dbReference>
<gene>
    <name evidence="8" type="ORF">I8J29_19580</name>
</gene>
<dbReference type="PIRSF" id="PIRSF010631">
    <property type="entry name" value="A-rhamnsds"/>
    <property type="match status" value="1"/>
</dbReference>
<dbReference type="InterPro" id="IPR008902">
    <property type="entry name" value="Rhamnosid_concanavalin"/>
</dbReference>
<dbReference type="InterPro" id="IPR016007">
    <property type="entry name" value="Alpha_rhamnosid"/>
</dbReference>
<feature type="domain" description="Alpha-L-rhamnosidase six-hairpin glycosidase" evidence="6">
    <location>
        <begin position="436"/>
        <end position="796"/>
    </location>
</feature>
<comment type="caution">
    <text evidence="8">The sequence shown here is derived from an EMBL/GenBank/DDBJ whole genome shotgun (WGS) entry which is preliminary data.</text>
</comment>
<feature type="domain" description="Bacterial alpha-L-rhamnosidase N-terminal" evidence="5">
    <location>
        <begin position="154"/>
        <end position="320"/>
    </location>
</feature>
<feature type="domain" description="Alpha-L-rhamnosidase concanavalin-like" evidence="4">
    <location>
        <begin position="331"/>
        <end position="419"/>
    </location>
</feature>
<dbReference type="InterPro" id="IPR035396">
    <property type="entry name" value="Bac_rhamnosid6H"/>
</dbReference>
<evidence type="ECO:0000259" key="5">
    <source>
        <dbReference type="Pfam" id="PF08531"/>
    </source>
</evidence>
<dbReference type="Gene3D" id="2.60.40.10">
    <property type="entry name" value="Immunoglobulins"/>
    <property type="match status" value="1"/>
</dbReference>
<dbReference type="InterPro" id="IPR012341">
    <property type="entry name" value="6hp_glycosidase-like_sf"/>
</dbReference>
<dbReference type="PANTHER" id="PTHR33307">
    <property type="entry name" value="ALPHA-RHAMNOSIDASE (EUROFUNG)"/>
    <property type="match status" value="1"/>
</dbReference>
<dbReference type="Proteomes" id="UP000670947">
    <property type="component" value="Unassembled WGS sequence"/>
</dbReference>
<organism evidence="8 9">
    <name type="scientific">Paenibacillus artemisiicola</name>
    <dbReference type="NCBI Taxonomy" id="1172618"/>
    <lineage>
        <taxon>Bacteria</taxon>
        <taxon>Bacillati</taxon>
        <taxon>Bacillota</taxon>
        <taxon>Bacilli</taxon>
        <taxon>Bacillales</taxon>
        <taxon>Paenibacillaceae</taxon>
        <taxon>Paenibacillus</taxon>
    </lineage>
</organism>
<dbReference type="InterPro" id="IPR013783">
    <property type="entry name" value="Ig-like_fold"/>
</dbReference>
<reference evidence="8 9" key="1">
    <citation type="submission" date="2021-03" db="EMBL/GenBank/DDBJ databases">
        <title>Paenibacillus artemisicola MWE-103 whole genome sequence.</title>
        <authorList>
            <person name="Ham Y.J."/>
        </authorList>
    </citation>
    <scope>NUCLEOTIDE SEQUENCE [LARGE SCALE GENOMIC DNA]</scope>
    <source>
        <strain evidence="8 9">MWE-103</strain>
    </source>
</reference>
<evidence type="ECO:0000259" key="7">
    <source>
        <dbReference type="Pfam" id="PF17390"/>
    </source>
</evidence>
<accession>A0ABS3WDP4</accession>
<proteinExistence type="predicted"/>
<dbReference type="Pfam" id="PF05592">
    <property type="entry name" value="Bac_rhamnosid"/>
    <property type="match status" value="1"/>
</dbReference>
<dbReference type="SUPFAM" id="SSF48208">
    <property type="entry name" value="Six-hairpin glycosidases"/>
    <property type="match status" value="1"/>
</dbReference>
<dbReference type="Gene3D" id="2.60.420.10">
    <property type="entry name" value="Maltose phosphorylase, domain 3"/>
    <property type="match status" value="1"/>
</dbReference>
<dbReference type="InterPro" id="IPR013737">
    <property type="entry name" value="Bac_rhamnosid_N"/>
</dbReference>
<dbReference type="InterPro" id="IPR008928">
    <property type="entry name" value="6-hairpin_glycosidase_sf"/>
</dbReference>
<dbReference type="InterPro" id="IPR035398">
    <property type="entry name" value="Bac_rhamnosid_C"/>
</dbReference>
<evidence type="ECO:0000256" key="1">
    <source>
        <dbReference type="ARBA" id="ARBA00001445"/>
    </source>
</evidence>
<name>A0ABS3WDP4_9BACL</name>
<evidence type="ECO:0000259" key="4">
    <source>
        <dbReference type="Pfam" id="PF05592"/>
    </source>
</evidence>
<comment type="catalytic activity">
    <reaction evidence="1">
        <text>Hydrolysis of terminal non-reducing alpha-L-rhamnose residues in alpha-L-rhamnosides.</text>
        <dbReference type="EC" id="3.2.1.40"/>
    </reaction>
</comment>
<dbReference type="EMBL" id="JAGGDJ010000018">
    <property type="protein sequence ID" value="MBO7746418.1"/>
    <property type="molecule type" value="Genomic_DNA"/>
</dbReference>
<dbReference type="Pfam" id="PF17390">
    <property type="entry name" value="Bac_rhamnosid_C"/>
    <property type="match status" value="1"/>
</dbReference>
<protein>
    <recommendedName>
        <fullName evidence="2">alpha-L-rhamnosidase</fullName>
        <ecNumber evidence="2">3.2.1.40</ecNumber>
    </recommendedName>
</protein>
<sequence length="907" mass="99380">MTLRVYGLRTEYLTDPVGIDAPRPRLGWLLGADFRGAAQSACRVLVASATELLAEGKADVWDSGRLASDRPGPVAYGGPPLLSGRRYVWKAMAWDGDGRESPWSEPGSWTMGLLSRADWTGAWVGLKSAHKPTHAEPKPAAYVRGAFRTEGGGRVRRAVLHCAVLGAYELHVNGRRIGEGTLLPDWTDYNVRLHYQTFDVTGEVAEGDNALALLLGHGWYSGYIGMFGYQRYGQDPRALVQLNLEYEDGSRQSVVSGTDWKASFGALTATDFQMGETYDARLEAAGWTGAGFDDAAWPAAQRFYDFKGRLRGAVMPPVSAVAELAPASVVRKPDGRYLLDMGQNMVGRLRLTLRGAAGDVVTVRHGEMLDAAGELYTDNLRLARQIDVYTLKGDGPETFEPHFTLHGFRYAEIAGCGDDFGAADAAGVVYATALAKTGSLETSDPLLNRLLRNIEWTQRGNFVSVPTDCPQRDERLGWSGDAQVFFRTAAYFADAAPFFAKWMADLADAQRPTGAFTDFAPFIAGGKTEHGGDMTYDHTASAGWGDAGVLIPWMMYRTYGDTAIIEAHFDAMARWIGFLRDLRPGHLREDLPQFGDWLSLAEARGPSGLPNTAPFSTTPYDVFGTAYYAHSADLLSRMAAIIGRTAEAERYARLFAEIKAAFNAAYVDAEGRIKGDTQAAYALALGMELLPEPKRPYAVRRILELLEANGWHMTTGIHGTKYLLAALVEAGHEDAAFRLLNQREYPSWFYSVLQGATTIWERWDGWTEERGFQRPGMNSFNHYALGAVGEWLFRFVGGIDLDPERPGFRHIRIQPRIGGGLEHADCRYDSAAGPIVCRWRTAAGRLELDAEIPAGATAEVRIPRRAGRRVTESGADPARADGVRAVVETDAALFVTVGSGSYRFVAE</sequence>
<dbReference type="EC" id="3.2.1.40" evidence="2"/>
<dbReference type="PANTHER" id="PTHR33307:SF6">
    <property type="entry name" value="ALPHA-RHAMNOSIDASE (EUROFUNG)-RELATED"/>
    <property type="match status" value="1"/>
</dbReference>
<evidence type="ECO:0000256" key="2">
    <source>
        <dbReference type="ARBA" id="ARBA00012652"/>
    </source>
</evidence>
<evidence type="ECO:0000313" key="8">
    <source>
        <dbReference type="EMBL" id="MBO7746418.1"/>
    </source>
</evidence>
<evidence type="ECO:0000256" key="3">
    <source>
        <dbReference type="ARBA" id="ARBA00022801"/>
    </source>
</evidence>
<evidence type="ECO:0000259" key="6">
    <source>
        <dbReference type="Pfam" id="PF17389"/>
    </source>
</evidence>
<evidence type="ECO:0000313" key="9">
    <source>
        <dbReference type="Proteomes" id="UP000670947"/>
    </source>
</evidence>
<keyword evidence="3 8" id="KW-0378">Hydrolase</keyword>
<dbReference type="Pfam" id="PF17389">
    <property type="entry name" value="Bac_rhamnosid6H"/>
    <property type="match status" value="1"/>
</dbReference>
<dbReference type="Gene3D" id="2.60.120.260">
    <property type="entry name" value="Galactose-binding domain-like"/>
    <property type="match status" value="2"/>
</dbReference>
<dbReference type="Gene3D" id="1.50.10.10">
    <property type="match status" value="1"/>
</dbReference>
<dbReference type="Pfam" id="PF25788">
    <property type="entry name" value="Ig_Rha78A_N"/>
    <property type="match status" value="1"/>
</dbReference>